<protein>
    <submittedName>
        <fullName evidence="2">Uncharacterized protein</fullName>
    </submittedName>
</protein>
<dbReference type="RefSeq" id="XP_031884394.1">
    <property type="nucleotide sequence ID" value="XM_032036691.1"/>
</dbReference>
<dbReference type="EMBL" id="ANPB02000007">
    <property type="protein sequence ID" value="KAF4478985.1"/>
    <property type="molecule type" value="Genomic_DNA"/>
</dbReference>
<evidence type="ECO:0000313" key="3">
    <source>
        <dbReference type="Proteomes" id="UP000011096"/>
    </source>
</evidence>
<dbReference type="GeneID" id="43620684"/>
<feature type="region of interest" description="Disordered" evidence="1">
    <location>
        <begin position="146"/>
        <end position="174"/>
    </location>
</feature>
<sequence length="174" mass="19651">MLENEGLWKDHLAADVNPYTCIAKDCPRPHVLYRVTGQLDSPVLIRHILEHIHDFSLRSLPWADMPIEYEQGSTASESEQWAQAESALNDLTLRRSVHKGVGNEGCFSRNDYFATDSGHVSLDVKLDESPSLRSYDSDFNFGSEHHEDAAAEMFEGNTKSEDKEDGRQNTKDIV</sequence>
<keyword evidence="3" id="KW-1185">Reference proteome</keyword>
<dbReference type="InParanoid" id="A0A7J6IPZ7"/>
<name>A0A7J6IPZ7_COLFN</name>
<gene>
    <name evidence="2" type="ORF">CGGC5_v012771</name>
</gene>
<feature type="compositionally biased region" description="Basic and acidic residues" evidence="1">
    <location>
        <begin position="158"/>
        <end position="174"/>
    </location>
</feature>
<evidence type="ECO:0000256" key="1">
    <source>
        <dbReference type="SAM" id="MobiDB-lite"/>
    </source>
</evidence>
<reference evidence="2 3" key="2">
    <citation type="submission" date="2020-04" db="EMBL/GenBank/DDBJ databases">
        <title>Genome sequencing and assembly of multiple isolates from the Colletotrichum gloeosporioides species complex.</title>
        <authorList>
            <person name="Gan P."/>
            <person name="Shirasu K."/>
        </authorList>
    </citation>
    <scope>NUCLEOTIDE SEQUENCE [LARGE SCALE GENOMIC DNA]</scope>
    <source>
        <strain evidence="2 3">Nara gc5</strain>
    </source>
</reference>
<accession>A0A7J6IPZ7</accession>
<organism evidence="2 3">
    <name type="scientific">Colletotrichum fructicola (strain Nara gc5)</name>
    <name type="common">Anthracnose fungus</name>
    <name type="synonym">Colletotrichum gloeosporioides (strain Nara gc5)</name>
    <dbReference type="NCBI Taxonomy" id="1213859"/>
    <lineage>
        <taxon>Eukaryota</taxon>
        <taxon>Fungi</taxon>
        <taxon>Dikarya</taxon>
        <taxon>Ascomycota</taxon>
        <taxon>Pezizomycotina</taxon>
        <taxon>Sordariomycetes</taxon>
        <taxon>Hypocreomycetidae</taxon>
        <taxon>Glomerellales</taxon>
        <taxon>Glomerellaceae</taxon>
        <taxon>Colletotrichum</taxon>
        <taxon>Colletotrichum gloeosporioides species complex</taxon>
    </lineage>
</organism>
<comment type="caution">
    <text evidence="2">The sequence shown here is derived from an EMBL/GenBank/DDBJ whole genome shotgun (WGS) entry which is preliminary data.</text>
</comment>
<dbReference type="OrthoDB" id="4764731at2759"/>
<evidence type="ECO:0000313" key="2">
    <source>
        <dbReference type="EMBL" id="KAF4478985.1"/>
    </source>
</evidence>
<reference evidence="2 3" key="1">
    <citation type="submission" date="2012-08" db="EMBL/GenBank/DDBJ databases">
        <authorList>
            <person name="Gan P.H.P."/>
            <person name="Ikeda K."/>
            <person name="Irieda H."/>
            <person name="Narusaka M."/>
            <person name="O'Connell R.J."/>
            <person name="Narusaka Y."/>
            <person name="Takano Y."/>
            <person name="Kubo Y."/>
            <person name="Shirasu K."/>
        </authorList>
    </citation>
    <scope>NUCLEOTIDE SEQUENCE [LARGE SCALE GENOMIC DNA]</scope>
    <source>
        <strain evidence="2 3">Nara gc5</strain>
    </source>
</reference>
<proteinExistence type="predicted"/>
<dbReference type="Proteomes" id="UP000011096">
    <property type="component" value="Unassembled WGS sequence"/>
</dbReference>
<dbReference type="AlphaFoldDB" id="A0A7J6IPZ7"/>